<evidence type="ECO:0000313" key="2">
    <source>
        <dbReference type="Proteomes" id="UP000440096"/>
    </source>
</evidence>
<evidence type="ECO:0008006" key="3">
    <source>
        <dbReference type="Google" id="ProtNLM"/>
    </source>
</evidence>
<keyword evidence="2" id="KW-1185">Reference proteome</keyword>
<dbReference type="PANTHER" id="PTHR32309:SF31">
    <property type="entry name" value="CAPSULAR EXOPOLYSACCHARIDE FAMILY"/>
    <property type="match status" value="1"/>
</dbReference>
<dbReference type="RefSeq" id="WP_154757343.1">
    <property type="nucleotide sequence ID" value="NZ_WMBA01000018.1"/>
</dbReference>
<reference evidence="1 2" key="1">
    <citation type="submission" date="2019-11" db="EMBL/GenBank/DDBJ databases">
        <title>Draft genome of Amycolatopsis RM579.</title>
        <authorList>
            <person name="Duangmal K."/>
            <person name="Mingma R."/>
        </authorList>
    </citation>
    <scope>NUCLEOTIDE SEQUENCE [LARGE SCALE GENOMIC DNA]</scope>
    <source>
        <strain evidence="1 2">RM579</strain>
    </source>
</reference>
<comment type="caution">
    <text evidence="1">The sequence shown here is derived from an EMBL/GenBank/DDBJ whole genome shotgun (WGS) entry which is preliminary data.</text>
</comment>
<evidence type="ECO:0000313" key="1">
    <source>
        <dbReference type="EMBL" id="MTD55140.1"/>
    </source>
</evidence>
<protein>
    <recommendedName>
        <fullName evidence="3">Exopolysaccharide biosynthesis protein</fullName>
    </recommendedName>
</protein>
<dbReference type="AlphaFoldDB" id="A0A6N7Z4D5"/>
<dbReference type="InterPro" id="IPR050445">
    <property type="entry name" value="Bact_polysacc_biosynth/exp"/>
</dbReference>
<dbReference type="Proteomes" id="UP000440096">
    <property type="component" value="Unassembled WGS sequence"/>
</dbReference>
<proteinExistence type="predicted"/>
<dbReference type="EMBL" id="WMBA01000018">
    <property type="protein sequence ID" value="MTD55140.1"/>
    <property type="molecule type" value="Genomic_DNA"/>
</dbReference>
<gene>
    <name evidence="1" type="ORF">GKO32_14280</name>
</gene>
<dbReference type="OrthoDB" id="3450309at2"/>
<dbReference type="PANTHER" id="PTHR32309">
    <property type="entry name" value="TYROSINE-PROTEIN KINASE"/>
    <property type="match status" value="1"/>
</dbReference>
<sequence>MEFNEALRRTFAGHWRLLVCFVAVPLLVVAVMHALSSPSYVATGRIQASSTPPGTDTEADAVLNRVAGIATSPAVINDALRQAGITTRDANQLAGGDVAVGRLGSSAVFNVSVTDPSPQIATGLAGALATQVVTFINGAGDPRTTALVTQLTSQQQNLLAQRQQVAAKLALASGPLDTANLSAQLSTLDQQLNDLGSTLRQLQSTVLSTGGSAAVISMPPPATQAPSKLATDLGLAGLAGLIAGLLVATVLEVVRPRVAGAREFARELGTVDLGRLTPAPDGGDAVTIDVATTVALRETVTRTGTGTMVVTGPLPAPRLSALAEELANRLSPGHGTGGAPSADGVSARPAGFADPGRTATLDPVMELLPQHEAVEVRALPDVDTTSGNGRRGLLVVAPDLTLHREVDDIRTLIAATGWPVLGVLGMRALRRRESSREGGPA</sequence>
<accession>A0A6N7Z4D5</accession>
<organism evidence="1 2">
    <name type="scientific">Amycolatopsis pithecellobii</name>
    <dbReference type="NCBI Taxonomy" id="664692"/>
    <lineage>
        <taxon>Bacteria</taxon>
        <taxon>Bacillati</taxon>
        <taxon>Actinomycetota</taxon>
        <taxon>Actinomycetes</taxon>
        <taxon>Pseudonocardiales</taxon>
        <taxon>Pseudonocardiaceae</taxon>
        <taxon>Amycolatopsis</taxon>
    </lineage>
</organism>
<name>A0A6N7Z4D5_9PSEU</name>